<keyword evidence="2" id="KW-0255">Endonuclease</keyword>
<feature type="chain" id="PRO_5032440596" evidence="1">
    <location>
        <begin position="27"/>
        <end position="147"/>
    </location>
</feature>
<reference evidence="2 3" key="1">
    <citation type="submission" date="2020-08" db="EMBL/GenBank/DDBJ databases">
        <title>Genomic Encyclopedia of Type Strains, Phase III (KMG-III): the genomes of soil and plant-associated and newly described type strains.</title>
        <authorList>
            <person name="Whitman W."/>
        </authorList>
    </citation>
    <scope>NUCLEOTIDE SEQUENCE [LARGE SCALE GENOMIC DNA]</scope>
    <source>
        <strain evidence="2 3">CECT 8803</strain>
    </source>
</reference>
<keyword evidence="2" id="KW-0540">Nuclease</keyword>
<dbReference type="Proteomes" id="UP000581135">
    <property type="component" value="Unassembled WGS sequence"/>
</dbReference>
<accession>A0A839SVI0</accession>
<evidence type="ECO:0000313" key="3">
    <source>
        <dbReference type="Proteomes" id="UP000581135"/>
    </source>
</evidence>
<proteinExistence type="predicted"/>
<protein>
    <submittedName>
        <fullName evidence="2">Endonuclease YncB(Thermonuclease family)</fullName>
    </submittedName>
</protein>
<dbReference type="SUPFAM" id="SSF50199">
    <property type="entry name" value="Staphylococcal nuclease"/>
    <property type="match status" value="1"/>
</dbReference>
<dbReference type="AlphaFoldDB" id="A0A839SVI0"/>
<dbReference type="GO" id="GO:0004519">
    <property type="term" value="F:endonuclease activity"/>
    <property type="evidence" value="ECO:0007669"/>
    <property type="project" value="UniProtKB-KW"/>
</dbReference>
<dbReference type="EMBL" id="JACHXA010000008">
    <property type="protein sequence ID" value="MBB3066482.1"/>
    <property type="molecule type" value="Genomic_DNA"/>
</dbReference>
<dbReference type="RefSeq" id="WP_183417291.1">
    <property type="nucleotide sequence ID" value="NZ_JACHXA010000008.1"/>
</dbReference>
<evidence type="ECO:0000313" key="2">
    <source>
        <dbReference type="EMBL" id="MBB3066482.1"/>
    </source>
</evidence>
<dbReference type="InterPro" id="IPR035437">
    <property type="entry name" value="SNase_OB-fold_sf"/>
</dbReference>
<sequence>MRILRTFGLACLLLLVDPGSPLSAEAYDPILSGKVTGVVDANTLQFAERRVQLAGVLPPTRGRPEHGQAQDLLHSLTQGEYVWCLLIQEERPEPLRGFCYVRGGLDLADVLVRRGLGRDCPRFSGGRYYLMETKSARRSMNMPDGCF</sequence>
<dbReference type="Gene3D" id="2.40.50.90">
    <property type="match status" value="1"/>
</dbReference>
<comment type="caution">
    <text evidence="2">The sequence shown here is derived from an EMBL/GenBank/DDBJ whole genome shotgun (WGS) entry which is preliminary data.</text>
</comment>
<evidence type="ECO:0000256" key="1">
    <source>
        <dbReference type="SAM" id="SignalP"/>
    </source>
</evidence>
<keyword evidence="2" id="KW-0378">Hydrolase</keyword>
<organism evidence="2 3">
    <name type="scientific">Limibacillus halophilus</name>
    <dbReference type="NCBI Taxonomy" id="1579333"/>
    <lineage>
        <taxon>Bacteria</taxon>
        <taxon>Pseudomonadati</taxon>
        <taxon>Pseudomonadota</taxon>
        <taxon>Alphaproteobacteria</taxon>
        <taxon>Rhodospirillales</taxon>
        <taxon>Rhodovibrionaceae</taxon>
        <taxon>Limibacillus</taxon>
    </lineage>
</organism>
<gene>
    <name evidence="2" type="ORF">FHR98_002788</name>
</gene>
<name>A0A839SVI0_9PROT</name>
<feature type="signal peptide" evidence="1">
    <location>
        <begin position="1"/>
        <end position="26"/>
    </location>
</feature>
<keyword evidence="1" id="KW-0732">Signal</keyword>
<keyword evidence="3" id="KW-1185">Reference proteome</keyword>